<sequence>MNNLFLWLKNREISTWEELTTYVQKIPYGRNSIRDDFSLVVTENRGTCSSKHALLKSLALEFNQENVELVLGLFKMNAINTPPLKEILETNGIKYIPEAHCYLKINGRSKDYTNENALYSKIMGDIINEIIIEPNQVIQYKIEYHQMFLKNWLLETKQNKTFEEIWYIREKCIAKLSDNEIFF</sequence>
<gene>
    <name evidence="1" type="ORF">UN65_03690</name>
</gene>
<dbReference type="RefSeq" id="WP_014164476.1">
    <property type="nucleotide sequence ID" value="NZ_CP010992.1"/>
</dbReference>
<dbReference type="GeneID" id="60759797"/>
<name>A0AAI8CGK7_9FLAO</name>
<dbReference type="EMBL" id="CP010992">
    <property type="protein sequence ID" value="AMO19566.1"/>
    <property type="molecule type" value="Genomic_DNA"/>
</dbReference>
<dbReference type="AlphaFoldDB" id="A0AAI8CGK7"/>
<evidence type="ECO:0000313" key="2">
    <source>
        <dbReference type="Proteomes" id="UP000304840"/>
    </source>
</evidence>
<proteinExistence type="predicted"/>
<evidence type="ECO:0000313" key="1">
    <source>
        <dbReference type="EMBL" id="AMO19566.1"/>
    </source>
</evidence>
<accession>A0AAI8CGK7</accession>
<protein>
    <submittedName>
        <fullName evidence="1">Uncharacterized protein</fullName>
    </submittedName>
</protein>
<reference evidence="2" key="1">
    <citation type="submission" date="2016-03" db="EMBL/GenBank/DDBJ databases">
        <title>Flavobacterium columnare strain B185, complete genome.</title>
        <authorList>
            <person name="Sundberg L.-R."/>
            <person name="Papponen P."/>
            <person name="Laanto E."/>
        </authorList>
    </citation>
    <scope>NUCLEOTIDE SEQUENCE [LARGE SCALE GENOMIC DNA]</scope>
    <source>
        <strain evidence="2">B185</strain>
    </source>
</reference>
<dbReference type="Proteomes" id="UP000304840">
    <property type="component" value="Chromosome"/>
</dbReference>
<reference evidence="1 2" key="2">
    <citation type="submission" date="2019-05" db="EMBL/GenBank/DDBJ databases">
        <authorList>
            <person name="Ravantti J.J."/>
        </authorList>
    </citation>
    <scope>NUCLEOTIDE SEQUENCE [LARGE SCALE GENOMIC DNA]</scope>
    <source>
        <strain evidence="1 2">B185</strain>
    </source>
</reference>
<organism evidence="1 2">
    <name type="scientific">Flavobacterium columnare</name>
    <dbReference type="NCBI Taxonomy" id="996"/>
    <lineage>
        <taxon>Bacteria</taxon>
        <taxon>Pseudomonadati</taxon>
        <taxon>Bacteroidota</taxon>
        <taxon>Flavobacteriia</taxon>
        <taxon>Flavobacteriales</taxon>
        <taxon>Flavobacteriaceae</taxon>
        <taxon>Flavobacterium</taxon>
    </lineage>
</organism>